<evidence type="ECO:0000256" key="1">
    <source>
        <dbReference type="SAM" id="Phobius"/>
    </source>
</evidence>
<dbReference type="OrthoDB" id="5411041at2759"/>
<dbReference type="RefSeq" id="XP_035318299.1">
    <property type="nucleotide sequence ID" value="XM_035466530.1"/>
</dbReference>
<organism evidence="2 3">
    <name type="scientific">Geosmithia morbida</name>
    <dbReference type="NCBI Taxonomy" id="1094350"/>
    <lineage>
        <taxon>Eukaryota</taxon>
        <taxon>Fungi</taxon>
        <taxon>Dikarya</taxon>
        <taxon>Ascomycota</taxon>
        <taxon>Pezizomycotina</taxon>
        <taxon>Sordariomycetes</taxon>
        <taxon>Hypocreomycetidae</taxon>
        <taxon>Hypocreales</taxon>
        <taxon>Bionectriaceae</taxon>
        <taxon>Geosmithia</taxon>
    </lineage>
</organism>
<keyword evidence="1" id="KW-0472">Membrane</keyword>
<name>A0A9P4YPX5_9HYPO</name>
<dbReference type="GeneID" id="55970784"/>
<accession>A0A9P4YPX5</accession>
<feature type="transmembrane region" description="Helical" evidence="1">
    <location>
        <begin position="12"/>
        <end position="31"/>
    </location>
</feature>
<proteinExistence type="predicted"/>
<keyword evidence="3" id="KW-1185">Reference proteome</keyword>
<reference evidence="2" key="1">
    <citation type="submission" date="2020-03" db="EMBL/GenBank/DDBJ databases">
        <title>Site-based positive gene gene selection in Geosmithia morbida across the United States reveals a broad range of putative effectors and factors for local host and environmental adapation.</title>
        <authorList>
            <person name="Onufrak A."/>
            <person name="Murdoch R.W."/>
            <person name="Gazis R."/>
            <person name="Huff M."/>
            <person name="Staton M."/>
            <person name="Klingeman W."/>
            <person name="Hadziabdic D."/>
        </authorList>
    </citation>
    <scope>NUCLEOTIDE SEQUENCE</scope>
    <source>
        <strain evidence="2">1262</strain>
    </source>
</reference>
<protein>
    <submittedName>
        <fullName evidence="2">Uncharacterized protein</fullName>
    </submittedName>
</protein>
<dbReference type="Proteomes" id="UP000749293">
    <property type="component" value="Unassembled WGS sequence"/>
</dbReference>
<dbReference type="EMBL" id="JAANYQ010000022">
    <property type="protein sequence ID" value="KAF4119647.1"/>
    <property type="molecule type" value="Genomic_DNA"/>
</dbReference>
<dbReference type="AlphaFoldDB" id="A0A9P4YPX5"/>
<comment type="caution">
    <text evidence="2">The sequence shown here is derived from an EMBL/GenBank/DDBJ whole genome shotgun (WGS) entry which is preliminary data.</text>
</comment>
<gene>
    <name evidence="2" type="ORF">GMORB2_4556</name>
</gene>
<evidence type="ECO:0000313" key="3">
    <source>
        <dbReference type="Proteomes" id="UP000749293"/>
    </source>
</evidence>
<sequence length="179" mass="19639">MAEDGDAPATNGFLKNSAIAGAIVCPLAMLLPPRKMDIRFFVLATGFSMSTSHLAKEYTGESLYERFARRANGLVEATQGLPPEAQRTQQLLREHKAAVAAAAAADEKKKKGLAKVVDDVWMGGESGDWQKRRLEEHQRSFEEGKGMAGIIMDQIYDVWSGNWTGADAKKQGEDEKKKP</sequence>
<keyword evidence="1" id="KW-1133">Transmembrane helix</keyword>
<keyword evidence="1" id="KW-0812">Transmembrane</keyword>
<evidence type="ECO:0000313" key="2">
    <source>
        <dbReference type="EMBL" id="KAF4119647.1"/>
    </source>
</evidence>